<dbReference type="RefSeq" id="WP_004918034.1">
    <property type="nucleotide sequence ID" value="NC_017731.1"/>
</dbReference>
<dbReference type="PANTHER" id="PTHR14969:SF13">
    <property type="entry name" value="AT30094P"/>
    <property type="match status" value="1"/>
</dbReference>
<protein>
    <recommendedName>
        <fullName evidence="1">undecaprenyl-diphosphate phosphatase</fullName>
        <ecNumber evidence="1">3.6.1.27</ecNumber>
    </recommendedName>
    <alternativeName>
        <fullName evidence="2">Undecaprenyl pyrophosphate phosphatase</fullName>
    </alternativeName>
</protein>
<dbReference type="Pfam" id="PF01569">
    <property type="entry name" value="PAP2"/>
    <property type="match status" value="1"/>
</dbReference>
<dbReference type="InterPro" id="IPR036938">
    <property type="entry name" value="PAP2/HPO_sf"/>
</dbReference>
<feature type="transmembrane region" description="Helical" evidence="4">
    <location>
        <begin position="103"/>
        <end position="123"/>
    </location>
</feature>
<proteinExistence type="predicted"/>
<sequence>MLEQLNQDLFNLINAAPASASGTIALATVIAKRLILLFPLFTAACWLWGAKQDMTRQRAFVCKTAYALVIGLFISWLIGLVAPHERPFVMGIGTNFLEHEPTASFPSNHGTIVFTFVFAFLFWLRTWVGLLMLVPAIAIAWSRIYLGVHWPLDMIGAFILGLIACGLAQILWGLIGHKIQAPLTHLYQIIFSVLIRKGWVQP</sequence>
<gene>
    <name evidence="6" type="ordered locus">S70_16390</name>
</gene>
<dbReference type="KEGG" id="psi:S70_16390"/>
<keyword evidence="4" id="KW-0812">Transmembrane</keyword>
<dbReference type="GO" id="GO:0005886">
    <property type="term" value="C:plasma membrane"/>
    <property type="evidence" value="ECO:0007669"/>
    <property type="project" value="InterPro"/>
</dbReference>
<evidence type="ECO:0000259" key="5">
    <source>
        <dbReference type="SMART" id="SM00014"/>
    </source>
</evidence>
<dbReference type="GeneID" id="93520089"/>
<evidence type="ECO:0000256" key="2">
    <source>
        <dbReference type="ARBA" id="ARBA00032707"/>
    </source>
</evidence>
<comment type="catalytic activity">
    <reaction evidence="3">
        <text>di-trans,octa-cis-undecaprenyl diphosphate + H2O = di-trans,octa-cis-undecaprenyl phosphate + phosphate + H(+)</text>
        <dbReference type="Rhea" id="RHEA:28094"/>
        <dbReference type="ChEBI" id="CHEBI:15377"/>
        <dbReference type="ChEBI" id="CHEBI:15378"/>
        <dbReference type="ChEBI" id="CHEBI:43474"/>
        <dbReference type="ChEBI" id="CHEBI:58405"/>
        <dbReference type="ChEBI" id="CHEBI:60392"/>
        <dbReference type="EC" id="3.6.1.27"/>
    </reaction>
</comment>
<dbReference type="InterPro" id="IPR033879">
    <property type="entry name" value="UPP_Pase"/>
</dbReference>
<dbReference type="SUPFAM" id="SSF48317">
    <property type="entry name" value="Acid phosphatase/Vanadium-dependent haloperoxidase"/>
    <property type="match status" value="1"/>
</dbReference>
<dbReference type="Gene3D" id="1.20.144.10">
    <property type="entry name" value="Phosphatidic acid phosphatase type 2/haloperoxidase"/>
    <property type="match status" value="1"/>
</dbReference>
<evidence type="ECO:0000256" key="3">
    <source>
        <dbReference type="ARBA" id="ARBA00047594"/>
    </source>
</evidence>
<reference evidence="7" key="2">
    <citation type="submission" date="2012-04" db="EMBL/GenBank/DDBJ databases">
        <title>Complete genome sequence of Providencia stuartii clinical isolate MRSN 2154.</title>
        <authorList>
            <person name="Clifford R.J."/>
            <person name="Hang J."/>
            <person name="Riley M.C."/>
            <person name="Onmus-Leone F."/>
            <person name="Kuschner R.A."/>
            <person name="Lesho E.P."/>
            <person name="Waterman P.E."/>
        </authorList>
    </citation>
    <scope>NUCLEOTIDE SEQUENCE [LARGE SCALE GENOMIC DNA]</scope>
    <source>
        <strain evidence="7">MRSN 2154</strain>
    </source>
</reference>
<dbReference type="PATRIC" id="fig|1157951.4.peg.3298"/>
<evidence type="ECO:0000256" key="1">
    <source>
        <dbReference type="ARBA" id="ARBA00012374"/>
    </source>
</evidence>
<dbReference type="SMART" id="SM00014">
    <property type="entry name" value="acidPPc"/>
    <property type="match status" value="1"/>
</dbReference>
<feature type="transmembrane region" description="Helical" evidence="4">
    <location>
        <begin position="20"/>
        <end position="48"/>
    </location>
</feature>
<keyword evidence="4" id="KW-1133">Transmembrane helix</keyword>
<feature type="transmembrane region" description="Helical" evidence="4">
    <location>
        <begin position="60"/>
        <end position="83"/>
    </location>
</feature>
<dbReference type="AlphaFoldDB" id="A0A140NQF1"/>
<dbReference type="CDD" id="cd03385">
    <property type="entry name" value="PAP2_BcrC_like"/>
    <property type="match status" value="1"/>
</dbReference>
<dbReference type="EMBL" id="CP003488">
    <property type="protein sequence ID" value="AFH95093.1"/>
    <property type="molecule type" value="Genomic_DNA"/>
</dbReference>
<evidence type="ECO:0000313" key="7">
    <source>
        <dbReference type="Proteomes" id="UP000005012"/>
    </source>
</evidence>
<evidence type="ECO:0000256" key="4">
    <source>
        <dbReference type="SAM" id="Phobius"/>
    </source>
</evidence>
<feature type="transmembrane region" description="Helical" evidence="4">
    <location>
        <begin position="154"/>
        <end position="175"/>
    </location>
</feature>
<dbReference type="HOGENOM" id="CLU_072573_8_2_6"/>
<dbReference type="NCBIfam" id="NF008813">
    <property type="entry name" value="PRK11837.1"/>
    <property type="match status" value="1"/>
</dbReference>
<dbReference type="EC" id="3.6.1.27" evidence="1"/>
<dbReference type="OrthoDB" id="9801622at2"/>
<name>A0A140NQF1_PROSM</name>
<organism evidence="6 7">
    <name type="scientific">Providencia stuartii (strain MRSN 2154)</name>
    <dbReference type="NCBI Taxonomy" id="1157951"/>
    <lineage>
        <taxon>Bacteria</taxon>
        <taxon>Pseudomonadati</taxon>
        <taxon>Pseudomonadota</taxon>
        <taxon>Gammaproteobacteria</taxon>
        <taxon>Enterobacterales</taxon>
        <taxon>Morganellaceae</taxon>
        <taxon>Providencia</taxon>
    </lineage>
</organism>
<dbReference type="GO" id="GO:0050380">
    <property type="term" value="F:undecaprenyl-diphosphatase activity"/>
    <property type="evidence" value="ECO:0007669"/>
    <property type="project" value="UniProtKB-EC"/>
</dbReference>
<dbReference type="Proteomes" id="UP000005012">
    <property type="component" value="Chromosome"/>
</dbReference>
<feature type="domain" description="Phosphatidic acid phosphatase type 2/haloperoxidase" evidence="5">
    <location>
        <begin position="60"/>
        <end position="169"/>
    </location>
</feature>
<feature type="transmembrane region" description="Helical" evidence="4">
    <location>
        <begin position="130"/>
        <end position="148"/>
    </location>
</feature>
<evidence type="ECO:0000313" key="6">
    <source>
        <dbReference type="EMBL" id="AFH95093.1"/>
    </source>
</evidence>
<keyword evidence="4" id="KW-0472">Membrane</keyword>
<dbReference type="PANTHER" id="PTHR14969">
    <property type="entry name" value="SPHINGOSINE-1-PHOSPHATE PHOSPHOHYDROLASE"/>
    <property type="match status" value="1"/>
</dbReference>
<reference evidence="6 7" key="1">
    <citation type="journal article" date="2012" name="J. Bacteriol.">
        <title>Complete Genome Sequence of Providencia stuartii Clinical Isolate MRSN 2154.</title>
        <authorList>
            <person name="Clifford R.J."/>
            <person name="Hang J."/>
            <person name="Riley M.C."/>
            <person name="Onmus-Leone F."/>
            <person name="Kuschner R.A."/>
            <person name="Lesho E.P."/>
            <person name="Waterman P.E."/>
        </authorList>
    </citation>
    <scope>NUCLEOTIDE SEQUENCE [LARGE SCALE GENOMIC DNA]</scope>
    <source>
        <strain evidence="6 7">MRSN 2154</strain>
    </source>
</reference>
<dbReference type="InterPro" id="IPR000326">
    <property type="entry name" value="PAP2/HPO"/>
</dbReference>
<accession>A0A140NQF1</accession>